<dbReference type="PIRSF" id="PIRSF006692">
    <property type="entry name" value="TF_HTH_AF0396_prd"/>
    <property type="match status" value="1"/>
</dbReference>
<dbReference type="AlphaFoldDB" id="A0A7D5E7V5"/>
<dbReference type="Pfam" id="PF08350">
    <property type="entry name" value="FilR1_middle"/>
    <property type="match status" value="1"/>
</dbReference>
<dbReference type="OrthoDB" id="11410at2157"/>
<evidence type="ECO:0000313" key="2">
    <source>
        <dbReference type="EMBL" id="QLC49918.1"/>
    </source>
</evidence>
<organism evidence="2 3">
    <name type="scientific">Methanolobus zinderi</name>
    <dbReference type="NCBI Taxonomy" id="536044"/>
    <lineage>
        <taxon>Archaea</taxon>
        <taxon>Methanobacteriati</taxon>
        <taxon>Methanobacteriota</taxon>
        <taxon>Stenosarchaea group</taxon>
        <taxon>Methanomicrobia</taxon>
        <taxon>Methanosarcinales</taxon>
        <taxon>Methanosarcinaceae</taxon>
        <taxon>Methanolobus</taxon>
    </lineage>
</organism>
<gene>
    <name evidence="2" type="ORF">HWN40_06480</name>
</gene>
<dbReference type="KEGG" id="mzi:HWN40_06480"/>
<dbReference type="InterPro" id="IPR036390">
    <property type="entry name" value="WH_DNA-bd_sf"/>
</dbReference>
<dbReference type="RefSeq" id="WP_176964974.1">
    <property type="nucleotide sequence ID" value="NZ_CP058215.1"/>
</dbReference>
<dbReference type="Proteomes" id="UP000509594">
    <property type="component" value="Chromosome"/>
</dbReference>
<dbReference type="GeneID" id="55821305"/>
<dbReference type="SUPFAM" id="SSF46785">
    <property type="entry name" value="Winged helix' DNA-binding domain"/>
    <property type="match status" value="1"/>
</dbReference>
<protein>
    <submittedName>
        <fullName evidence="2">Winged helix-turn-helix domain-containing protein</fullName>
    </submittedName>
</protein>
<dbReference type="EMBL" id="CP058215">
    <property type="protein sequence ID" value="QLC49918.1"/>
    <property type="molecule type" value="Genomic_DNA"/>
</dbReference>
<feature type="domain" description="Methanogenesis regulatory protein FilR1 middle" evidence="1">
    <location>
        <begin position="126"/>
        <end position="254"/>
    </location>
</feature>
<dbReference type="InterPro" id="IPR016490">
    <property type="entry name" value="Tscrpt_reg_HTH_AF0396-typ3"/>
</dbReference>
<evidence type="ECO:0000259" key="1">
    <source>
        <dbReference type="Pfam" id="PF08350"/>
    </source>
</evidence>
<proteinExistence type="predicted"/>
<name>A0A7D5E7V5_9EURY</name>
<keyword evidence="3" id="KW-1185">Reference proteome</keyword>
<sequence>MKRELLDVVFASEKRKNFLLLLKDGPQEMEDILESLDTTRQNLLPQVKILEENYLVRHYDDSYELSMIGSMLVDEMVPLLETIDVFDSNIDYWGTRKLDFIPSHLLDKLDQLNICEIISPPITELYSFHKSFNPNFEVSSRACTITAFLYPKAYELFTDMFEHNMTLDFIVTRELLAKIRKEHWEEFSELIENDNFNMYVYNEKMDLLFLVFDEVHLLMAMLKNTGEFDHKFIACKSKSAIHWGQELFEYYQEQSTPVTEI</sequence>
<accession>A0A7D5E7V5</accession>
<evidence type="ECO:0000313" key="3">
    <source>
        <dbReference type="Proteomes" id="UP000509594"/>
    </source>
</evidence>
<reference evidence="2 3" key="1">
    <citation type="submission" date="2020-06" db="EMBL/GenBank/DDBJ databases">
        <title>Methanolobus halotolerans sp. nov., isolated from a saline lake Tus in Siberia.</title>
        <authorList>
            <person name="Shen Y."/>
            <person name="Chen S.-C."/>
            <person name="Lai M.-C."/>
            <person name="Huang H.-H."/>
            <person name="Chiu H.-H."/>
            <person name="Tang S.-L."/>
            <person name="Rogozin D.Y."/>
            <person name="Degermendzhy A.G."/>
        </authorList>
    </citation>
    <scope>NUCLEOTIDE SEQUENCE [LARGE SCALE GENOMIC DNA]</scope>
    <source>
        <strain evidence="2 3">DSM 21339</strain>
    </source>
</reference>
<dbReference type="InterPro" id="IPR013561">
    <property type="entry name" value="FilR1_middle_dom"/>
</dbReference>